<sequence length="446" mass="47641">MFTSPQATLVLGFAGVIFVGAVLLSLSWCQQARPISFLDALFTSTSAVCVTGLTVLDVGQDYNRAGQCVLMLLIQAGGLGVMTFAGLAFQLMGRRMSLRSEAVLHDTFFQRQVQTEFWGIFRVILVLTAAVECVGAIALSILFLPKMPWYEALFSGLFHSISAFCNAGFSLLSDNLVAVREQPLILVVVMILIVLGGLGFTVLHEMYAVATTLLKGAPWKGARREFSFHAKVVLTVSGFLVIGGACGLAICGLTPEETSSSEVAINALFQSVTARTAGFNSVDIGKLPAASLLLITILMFIGGSPGSAAGGIKTTSAAILGARLLSGLRGRRSVSLANRAIPWEVVNRTDLLVALALLWNLLGVFFLFIFESQLRVDTLQLLFEQISAFGTVGLSTGITPSLSSGGKIWLIATMFVGRLGPLTVALWAIPRDNLKIRYPRGRVMIG</sequence>
<keyword evidence="4 8" id="KW-0812">Transmembrane</keyword>
<evidence type="ECO:0000256" key="5">
    <source>
        <dbReference type="ARBA" id="ARBA00022989"/>
    </source>
</evidence>
<feature type="transmembrane region" description="Helical" evidence="8">
    <location>
        <begin position="284"/>
        <end position="303"/>
    </location>
</feature>
<evidence type="ECO:0000256" key="6">
    <source>
        <dbReference type="ARBA" id="ARBA00023065"/>
    </source>
</evidence>
<dbReference type="InterPro" id="IPR003445">
    <property type="entry name" value="Cat_transpt"/>
</dbReference>
<dbReference type="GO" id="GO:0030001">
    <property type="term" value="P:metal ion transport"/>
    <property type="evidence" value="ECO:0007669"/>
    <property type="project" value="UniProtKB-ARBA"/>
</dbReference>
<dbReference type="PANTHER" id="PTHR32024">
    <property type="entry name" value="TRK SYSTEM POTASSIUM UPTAKE PROTEIN TRKG-RELATED"/>
    <property type="match status" value="1"/>
</dbReference>
<feature type="transmembrane region" description="Helical" evidence="8">
    <location>
        <begin position="228"/>
        <end position="251"/>
    </location>
</feature>
<keyword evidence="6" id="KW-0406">Ion transport</keyword>
<feature type="transmembrane region" description="Helical" evidence="8">
    <location>
        <begin position="351"/>
        <end position="370"/>
    </location>
</feature>
<dbReference type="AlphaFoldDB" id="A0A7C4AT92"/>
<feature type="transmembrane region" description="Helical" evidence="8">
    <location>
        <begin position="68"/>
        <end position="89"/>
    </location>
</feature>
<feature type="transmembrane region" description="Helical" evidence="8">
    <location>
        <begin position="120"/>
        <end position="143"/>
    </location>
</feature>
<keyword evidence="3" id="KW-1003">Cell membrane</keyword>
<protein>
    <submittedName>
        <fullName evidence="9">ATPase</fullName>
    </submittedName>
</protein>
<dbReference type="GO" id="GO:0008324">
    <property type="term" value="F:monoatomic cation transmembrane transporter activity"/>
    <property type="evidence" value="ECO:0007669"/>
    <property type="project" value="InterPro"/>
</dbReference>
<evidence type="ECO:0000256" key="8">
    <source>
        <dbReference type="SAM" id="Phobius"/>
    </source>
</evidence>
<keyword evidence="5 8" id="KW-1133">Transmembrane helix</keyword>
<dbReference type="Pfam" id="PF02386">
    <property type="entry name" value="TrkH"/>
    <property type="match status" value="1"/>
</dbReference>
<evidence type="ECO:0000256" key="7">
    <source>
        <dbReference type="ARBA" id="ARBA00023136"/>
    </source>
</evidence>
<keyword evidence="2" id="KW-0813">Transport</keyword>
<dbReference type="EMBL" id="DTGT01000361">
    <property type="protein sequence ID" value="HGH61824.1"/>
    <property type="molecule type" value="Genomic_DNA"/>
</dbReference>
<gene>
    <name evidence="9" type="ORF">ENV54_11065</name>
</gene>
<feature type="transmembrane region" description="Helical" evidence="8">
    <location>
        <begin position="184"/>
        <end position="208"/>
    </location>
</feature>
<comment type="subcellular location">
    <subcellularLocation>
        <location evidence="1">Cell membrane</location>
        <topology evidence="1">Multi-pass membrane protein</topology>
    </subcellularLocation>
</comment>
<feature type="transmembrane region" description="Helical" evidence="8">
    <location>
        <begin position="35"/>
        <end position="56"/>
    </location>
</feature>
<keyword evidence="7 8" id="KW-0472">Membrane</keyword>
<reference evidence="9" key="1">
    <citation type="journal article" date="2020" name="mSystems">
        <title>Genome- and Community-Level Interaction Insights into Carbon Utilization and Element Cycling Functions of Hydrothermarchaeota in Hydrothermal Sediment.</title>
        <authorList>
            <person name="Zhou Z."/>
            <person name="Liu Y."/>
            <person name="Xu W."/>
            <person name="Pan J."/>
            <person name="Luo Z.H."/>
            <person name="Li M."/>
        </authorList>
    </citation>
    <scope>NUCLEOTIDE SEQUENCE [LARGE SCALE GENOMIC DNA]</scope>
    <source>
        <strain evidence="9">SpSt-769</strain>
    </source>
</reference>
<dbReference type="GO" id="GO:0005886">
    <property type="term" value="C:plasma membrane"/>
    <property type="evidence" value="ECO:0007669"/>
    <property type="project" value="UniProtKB-SubCell"/>
</dbReference>
<dbReference type="PANTHER" id="PTHR32024:SF1">
    <property type="entry name" value="KTR SYSTEM POTASSIUM UPTAKE PROTEIN B"/>
    <property type="match status" value="1"/>
</dbReference>
<feature type="transmembrane region" description="Helical" evidence="8">
    <location>
        <begin position="408"/>
        <end position="429"/>
    </location>
</feature>
<proteinExistence type="predicted"/>
<evidence type="ECO:0000313" key="9">
    <source>
        <dbReference type="EMBL" id="HGH61824.1"/>
    </source>
</evidence>
<evidence type="ECO:0000256" key="2">
    <source>
        <dbReference type="ARBA" id="ARBA00022448"/>
    </source>
</evidence>
<evidence type="ECO:0000256" key="3">
    <source>
        <dbReference type="ARBA" id="ARBA00022475"/>
    </source>
</evidence>
<comment type="caution">
    <text evidence="9">The sequence shown here is derived from an EMBL/GenBank/DDBJ whole genome shotgun (WGS) entry which is preliminary data.</text>
</comment>
<name>A0A7C4AT92_9BACT</name>
<feature type="transmembrane region" description="Helical" evidence="8">
    <location>
        <begin position="6"/>
        <end position="28"/>
    </location>
</feature>
<organism evidence="9">
    <name type="scientific">Desulfomonile tiedjei</name>
    <dbReference type="NCBI Taxonomy" id="2358"/>
    <lineage>
        <taxon>Bacteria</taxon>
        <taxon>Pseudomonadati</taxon>
        <taxon>Thermodesulfobacteriota</taxon>
        <taxon>Desulfomonilia</taxon>
        <taxon>Desulfomonilales</taxon>
        <taxon>Desulfomonilaceae</taxon>
        <taxon>Desulfomonile</taxon>
    </lineage>
</organism>
<accession>A0A7C4AT92</accession>
<evidence type="ECO:0000256" key="4">
    <source>
        <dbReference type="ARBA" id="ARBA00022692"/>
    </source>
</evidence>
<evidence type="ECO:0000256" key="1">
    <source>
        <dbReference type="ARBA" id="ARBA00004651"/>
    </source>
</evidence>